<dbReference type="RefSeq" id="WP_163346552.1">
    <property type="nucleotide sequence ID" value="NZ_CP048409.1"/>
</dbReference>
<sequence>MQKRILYIANDHHLYGANQSLLDLLGVLQDKKDIDLYVVFPKKNEEICRLLDMLNCKYFILNYRSEILGRSNSLRYIFITLLKWVYKLLINQLTVCQLSKIVKRENINIIHSNSSVIAIGEELAKRNKIRHIWHLREYIGEACGIHLFGGPEKYKRRIQNSDQLIAISKGVAADFGVTDKAYILHDAVALRNSPIEDNKHNNYFLVCGTLRPLKGIESAIQAFQQFVSEHKNYKLLIAGTGEPDYELHLKQLVNDLDLDESVEFLGYRNNIQQLMAGATAFLMCSEKEGLGRVSIEAMLNKCPVIGFDNAGTSEIVTDGQTGLLYKTLNQLVEQMNYVVNHTKAMDLITKTACQYAKKTFSSKTYGEKIYRYYEEILAN</sequence>
<dbReference type="Proteomes" id="UP000474630">
    <property type="component" value="Chromosome"/>
</dbReference>
<dbReference type="KEGG" id="drc:G0Q07_12840"/>
<evidence type="ECO:0000313" key="4">
    <source>
        <dbReference type="Proteomes" id="UP000474630"/>
    </source>
</evidence>
<name>A0A6C0RF09_9BACT</name>
<gene>
    <name evidence="3" type="ORF">G0Q07_12840</name>
</gene>
<protein>
    <submittedName>
        <fullName evidence="3">Glycosyltransferase</fullName>
    </submittedName>
</protein>
<feature type="domain" description="Glycosyl transferase family 1" evidence="2">
    <location>
        <begin position="198"/>
        <end position="344"/>
    </location>
</feature>
<dbReference type="EMBL" id="CP048409">
    <property type="protein sequence ID" value="QIA08546.1"/>
    <property type="molecule type" value="Genomic_DNA"/>
</dbReference>
<dbReference type="Pfam" id="PF00534">
    <property type="entry name" value="Glycos_transf_1"/>
    <property type="match status" value="1"/>
</dbReference>
<dbReference type="PANTHER" id="PTHR46401">
    <property type="entry name" value="GLYCOSYLTRANSFERASE WBBK-RELATED"/>
    <property type="match status" value="1"/>
</dbReference>
<proteinExistence type="predicted"/>
<dbReference type="GO" id="GO:0016757">
    <property type="term" value="F:glycosyltransferase activity"/>
    <property type="evidence" value="ECO:0007669"/>
    <property type="project" value="InterPro"/>
</dbReference>
<keyword evidence="4" id="KW-1185">Reference proteome</keyword>
<dbReference type="PANTHER" id="PTHR46401:SF2">
    <property type="entry name" value="GLYCOSYLTRANSFERASE WBBK-RELATED"/>
    <property type="match status" value="1"/>
</dbReference>
<accession>A0A6C0RF09</accession>
<dbReference type="AlphaFoldDB" id="A0A6C0RF09"/>
<dbReference type="InterPro" id="IPR001296">
    <property type="entry name" value="Glyco_trans_1"/>
</dbReference>
<evidence type="ECO:0000259" key="2">
    <source>
        <dbReference type="Pfam" id="PF00534"/>
    </source>
</evidence>
<keyword evidence="1 3" id="KW-0808">Transferase</keyword>
<dbReference type="GO" id="GO:0009103">
    <property type="term" value="P:lipopolysaccharide biosynthetic process"/>
    <property type="evidence" value="ECO:0007669"/>
    <property type="project" value="TreeGrafter"/>
</dbReference>
<dbReference type="SUPFAM" id="SSF53756">
    <property type="entry name" value="UDP-Glycosyltransferase/glycogen phosphorylase"/>
    <property type="match status" value="1"/>
</dbReference>
<reference evidence="3 4" key="1">
    <citation type="submission" date="2020-02" db="EMBL/GenBank/DDBJ databases">
        <title>Genome sequencing for Draconibacterium sp. strain M1.</title>
        <authorList>
            <person name="Park S.-J."/>
        </authorList>
    </citation>
    <scope>NUCLEOTIDE SEQUENCE [LARGE SCALE GENOMIC DNA]</scope>
    <source>
        <strain evidence="3 4">M1</strain>
    </source>
</reference>
<evidence type="ECO:0000256" key="1">
    <source>
        <dbReference type="ARBA" id="ARBA00022679"/>
    </source>
</evidence>
<evidence type="ECO:0000313" key="3">
    <source>
        <dbReference type="EMBL" id="QIA08546.1"/>
    </source>
</evidence>
<dbReference type="Gene3D" id="3.40.50.2000">
    <property type="entry name" value="Glycogen Phosphorylase B"/>
    <property type="match status" value="2"/>
</dbReference>
<organism evidence="3 4">
    <name type="scientific">Draconibacterium halophilum</name>
    <dbReference type="NCBI Taxonomy" id="2706887"/>
    <lineage>
        <taxon>Bacteria</taxon>
        <taxon>Pseudomonadati</taxon>
        <taxon>Bacteroidota</taxon>
        <taxon>Bacteroidia</taxon>
        <taxon>Marinilabiliales</taxon>
        <taxon>Prolixibacteraceae</taxon>
        <taxon>Draconibacterium</taxon>
    </lineage>
</organism>